<comment type="subcellular location">
    <subcellularLocation>
        <location evidence="8">Endoplasmic reticulum membrane</location>
        <topology evidence="8">Single-pass type I membrane protein</topology>
    </subcellularLocation>
    <text evidence="8">The ERMES/MDM complex localizes to a few discrete foci (around 10 per single cell), that represent mitochondria-endoplasmic reticulum junctions. These foci are often found next to mtDNA nucleoids.</text>
</comment>
<evidence type="ECO:0000256" key="5">
    <source>
        <dbReference type="ARBA" id="ARBA00023055"/>
    </source>
</evidence>
<name>A0A060TD74_BLAAD</name>
<accession>A0A060TD74</accession>
<feature type="compositionally biased region" description="Polar residues" evidence="9">
    <location>
        <begin position="352"/>
        <end position="366"/>
    </location>
</feature>
<comment type="similarity">
    <text evidence="8">Belongs to the MMM1 family.</text>
</comment>
<evidence type="ECO:0000256" key="9">
    <source>
        <dbReference type="SAM" id="MobiDB-lite"/>
    </source>
</evidence>
<feature type="topological domain" description="Lumenal" evidence="8">
    <location>
        <begin position="1"/>
        <end position="49"/>
    </location>
</feature>
<keyword evidence="5" id="KW-0445">Lipid transport</keyword>
<feature type="topological domain" description="Cytoplasmic" evidence="8">
    <location>
        <begin position="71"/>
        <end position="366"/>
    </location>
</feature>
<evidence type="ECO:0000259" key="12">
    <source>
        <dbReference type="PROSITE" id="PS51847"/>
    </source>
</evidence>
<feature type="signal peptide" evidence="11">
    <location>
        <begin position="1"/>
        <end position="19"/>
    </location>
</feature>
<dbReference type="GO" id="GO:1990456">
    <property type="term" value="P:mitochondrion-endoplasmic reticulum membrane tethering"/>
    <property type="evidence" value="ECO:0007669"/>
    <property type="project" value="TreeGrafter"/>
</dbReference>
<organism evidence="13">
    <name type="scientific">Blastobotrys adeninivorans</name>
    <name type="common">Yeast</name>
    <name type="synonym">Arxula adeninivorans</name>
    <dbReference type="NCBI Taxonomy" id="409370"/>
    <lineage>
        <taxon>Eukaryota</taxon>
        <taxon>Fungi</taxon>
        <taxon>Dikarya</taxon>
        <taxon>Ascomycota</taxon>
        <taxon>Saccharomycotina</taxon>
        <taxon>Dipodascomycetes</taxon>
        <taxon>Dipodascales</taxon>
        <taxon>Trichomonascaceae</taxon>
        <taxon>Blastobotrys</taxon>
    </lineage>
</organism>
<dbReference type="HAMAP" id="MF_03103">
    <property type="entry name" value="Mmm1"/>
    <property type="match status" value="1"/>
</dbReference>
<dbReference type="PANTHER" id="PTHR13466">
    <property type="entry name" value="TEX2 PROTEIN-RELATED"/>
    <property type="match status" value="1"/>
</dbReference>
<dbReference type="GO" id="GO:0015914">
    <property type="term" value="P:phospholipid transport"/>
    <property type="evidence" value="ECO:0007669"/>
    <property type="project" value="TreeGrafter"/>
</dbReference>
<dbReference type="PANTHER" id="PTHR13466:SF0">
    <property type="entry name" value="SMP-LTD DOMAIN-CONTAINING PROTEIN"/>
    <property type="match status" value="1"/>
</dbReference>
<dbReference type="GO" id="GO:0008289">
    <property type="term" value="F:lipid binding"/>
    <property type="evidence" value="ECO:0007669"/>
    <property type="project" value="UniProtKB-KW"/>
</dbReference>
<reference evidence="13" key="1">
    <citation type="submission" date="2014-02" db="EMBL/GenBank/DDBJ databases">
        <authorList>
            <person name="Genoscope - CEA"/>
        </authorList>
    </citation>
    <scope>NUCLEOTIDE SEQUENCE</scope>
    <source>
        <strain evidence="13">LS3</strain>
    </source>
</reference>
<dbReference type="InterPro" id="IPR019411">
    <property type="entry name" value="MMM1_dom"/>
</dbReference>
<feature type="chain" id="PRO_5001593245" description="Maintenance of mitochondrial morphology protein 1" evidence="11">
    <location>
        <begin position="20"/>
        <end position="366"/>
    </location>
</feature>
<proteinExistence type="inferred from homology"/>
<keyword evidence="3 8" id="KW-0256">Endoplasmic reticulum</keyword>
<dbReference type="CDD" id="cd21671">
    <property type="entry name" value="SMP_Mmm1"/>
    <property type="match status" value="1"/>
</dbReference>
<comment type="function">
    <text evidence="8">Component of the ERMES/MDM complex, which serves as a molecular tether to connect the endoplasmic reticulum (ER) and mitochondria. Components of this complex are involved in the control of mitochondrial shape and protein biogenesis, and function in nonvesicular lipid trafficking between the ER and mitochondria. The MDM12-MMM1 subcomplex functions in the major beta-barrel assembly pathway that is responsible for biogenesis of all outer membrane beta-barrel proteins, and acts in a late step after the SAM complex. The MDM10-MDM12-MMM1 subcomplex further acts in the TOM40-specific pathway after the action of the MDM12-MMM1 complex. Essential for establishing and maintaining the structure of mitochondria and maintenance of mtDNA nucleoids.</text>
</comment>
<dbReference type="EMBL" id="HG937694">
    <property type="protein sequence ID" value="CDP38709.1"/>
    <property type="molecule type" value="Genomic_DNA"/>
</dbReference>
<feature type="domain" description="SMP-LTD" evidence="12">
    <location>
        <begin position="113"/>
        <end position="320"/>
    </location>
</feature>
<dbReference type="PROSITE" id="PS51847">
    <property type="entry name" value="SMP"/>
    <property type="match status" value="1"/>
</dbReference>
<protein>
    <recommendedName>
        <fullName evidence="8">Maintenance of mitochondrial morphology protein 1</fullName>
    </recommendedName>
</protein>
<reference evidence="13" key="2">
    <citation type="submission" date="2014-06" db="EMBL/GenBank/DDBJ databases">
        <title>The complete genome of Blastobotrys (Arxula) adeninivorans LS3 - a yeast of biotechnological interest.</title>
        <authorList>
            <person name="Kunze G."/>
            <person name="Gaillardin C."/>
            <person name="Czernicka M."/>
            <person name="Durrens P."/>
            <person name="Martin T."/>
            <person name="Boer E."/>
            <person name="Gabaldon T."/>
            <person name="Cruz J."/>
            <person name="Talla E."/>
            <person name="Marck C."/>
            <person name="Goffeau A."/>
            <person name="Barbe V."/>
            <person name="Baret P."/>
            <person name="Baronian K."/>
            <person name="Beier S."/>
            <person name="Bleykasten C."/>
            <person name="Bode R."/>
            <person name="Casaregola S."/>
            <person name="Despons L."/>
            <person name="Fairhead C."/>
            <person name="Giersberg M."/>
            <person name="Gierski P."/>
            <person name="Hahnel U."/>
            <person name="Hartmann A."/>
            <person name="Jankowska D."/>
            <person name="Jubin C."/>
            <person name="Jung P."/>
            <person name="Lafontaine I."/>
            <person name="Leh-Louis V."/>
            <person name="Lemaire M."/>
            <person name="Marcet-Houben M."/>
            <person name="Mascher M."/>
            <person name="Morel G."/>
            <person name="Richard G.-F."/>
            <person name="Riechen J."/>
            <person name="Sacerdot C."/>
            <person name="Sarkar A."/>
            <person name="Savel G."/>
            <person name="Schacherer J."/>
            <person name="Sherman D."/>
            <person name="Straub M.-L."/>
            <person name="Stein N."/>
            <person name="Thierry A."/>
            <person name="Trautwein-Schult A."/>
            <person name="Westhof E."/>
            <person name="Worch S."/>
            <person name="Dujon B."/>
            <person name="Souciet J.-L."/>
            <person name="Wincker P."/>
            <person name="Scholz U."/>
            <person name="Neuveglise N."/>
        </authorList>
    </citation>
    <scope>NUCLEOTIDE SEQUENCE</scope>
    <source>
        <strain evidence="13">LS3</strain>
    </source>
</reference>
<dbReference type="GO" id="GO:0045040">
    <property type="term" value="P:protein insertion into mitochondrial outer membrane"/>
    <property type="evidence" value="ECO:0007669"/>
    <property type="project" value="UniProtKB-UniRule"/>
</dbReference>
<feature type="compositionally biased region" description="Polar residues" evidence="9">
    <location>
        <begin position="334"/>
        <end position="345"/>
    </location>
</feature>
<sequence>MTYTRGLIALGSLIPAAMATSEVAPANIIPAQIIYKDTPSVFSASFAYGLIAGQLSVLIVFIVFIRFFIFADASPQVQPLSSNNRTKIKVLPAASSGVNTILEKTYYNVDNHPAESLDWFTVLIAQVISQIREDAKANDNILKTLNSVLNGDKIPDFLDKINVTELNIGDDYPIFSNCKILQRSDGEADDELGGLEAHIDVDLADTITLGIETRLLLNFPKTLVAFLPVSLAVSIVRFSGRLTVSLRKQSNSEGPGTTGQTYLTFSFSPDYRLEFSVKSLVGARSRLQDVPKIGQIVESRLRKWFTDRCVAPRYQQIPLPSFWPRSKFTKEHSGLSNRRMSSTAATAVKRQASGTLRQRQSGVFEE</sequence>
<dbReference type="PhylomeDB" id="A0A060TD74"/>
<evidence type="ECO:0000256" key="4">
    <source>
        <dbReference type="ARBA" id="ARBA00022989"/>
    </source>
</evidence>
<dbReference type="InterPro" id="IPR031468">
    <property type="entry name" value="SMP_LBD"/>
</dbReference>
<evidence type="ECO:0000256" key="2">
    <source>
        <dbReference type="ARBA" id="ARBA00022692"/>
    </source>
</evidence>
<dbReference type="InterPro" id="IPR027537">
    <property type="entry name" value="Mmm1"/>
</dbReference>
<keyword evidence="2 8" id="KW-0812">Transmembrane</keyword>
<keyword evidence="1" id="KW-0813">Transport</keyword>
<evidence type="ECO:0000256" key="6">
    <source>
        <dbReference type="ARBA" id="ARBA00023121"/>
    </source>
</evidence>
<keyword evidence="7 8" id="KW-0472">Membrane</keyword>
<feature type="region of interest" description="Disordered" evidence="9">
    <location>
        <begin position="333"/>
        <end position="366"/>
    </location>
</feature>
<evidence type="ECO:0000256" key="3">
    <source>
        <dbReference type="ARBA" id="ARBA00022824"/>
    </source>
</evidence>
<keyword evidence="4 8" id="KW-1133">Transmembrane helix</keyword>
<evidence type="ECO:0000256" key="8">
    <source>
        <dbReference type="HAMAP-Rule" id="MF_03103"/>
    </source>
</evidence>
<evidence type="ECO:0000256" key="1">
    <source>
        <dbReference type="ARBA" id="ARBA00022448"/>
    </source>
</evidence>
<dbReference type="GO" id="GO:0032865">
    <property type="term" value="C:ERMES complex"/>
    <property type="evidence" value="ECO:0007669"/>
    <property type="project" value="UniProtKB-UniRule"/>
</dbReference>
<gene>
    <name evidence="8" type="primary">MMM1</name>
    <name evidence="13" type="ORF">GNLVRS02_ARAD1D40722g</name>
</gene>
<keyword evidence="11" id="KW-0732">Signal</keyword>
<feature type="transmembrane region" description="Helical" evidence="10">
    <location>
        <begin position="45"/>
        <end position="69"/>
    </location>
</feature>
<evidence type="ECO:0000256" key="10">
    <source>
        <dbReference type="SAM" id="Phobius"/>
    </source>
</evidence>
<dbReference type="AlphaFoldDB" id="A0A060TD74"/>
<dbReference type="Pfam" id="PF10296">
    <property type="entry name" value="MMM1"/>
    <property type="match status" value="1"/>
</dbReference>
<keyword evidence="6" id="KW-0446">Lipid-binding</keyword>
<evidence type="ECO:0000256" key="11">
    <source>
        <dbReference type="SAM" id="SignalP"/>
    </source>
</evidence>
<evidence type="ECO:0000256" key="7">
    <source>
        <dbReference type="ARBA" id="ARBA00023136"/>
    </source>
</evidence>
<evidence type="ECO:0000313" key="13">
    <source>
        <dbReference type="EMBL" id="CDP38709.1"/>
    </source>
</evidence>
<comment type="subunit">
    <text evidence="8">Homodimer. Component of the ER-mitochondria encounter structure (ERMES) or MDM complex, composed of MMM1, MDM10, MDM12 and MDM34. A MMM1 homodimer associates with one molecule of MDM12 on each side in a pairwise head-to-tail manner, and the SMP-LTD domains of MMM1 and MDM12 generate a continuous hydrophobic tunnel for phospholipid trafficking.</text>
</comment>
<dbReference type="GO" id="GO:0005789">
    <property type="term" value="C:endoplasmic reticulum membrane"/>
    <property type="evidence" value="ECO:0007669"/>
    <property type="project" value="UniProtKB-SubCell"/>
</dbReference>